<reference evidence="1" key="1">
    <citation type="submission" date="2022-10" db="EMBL/GenBank/DDBJ databases">
        <title>Culturing micro-colonial fungi from biological soil crusts in the Mojave desert and describing Neophaeococcomyces mojavensis, and introducing the new genera and species Taxawa tesnikishii.</title>
        <authorList>
            <person name="Kurbessoian T."/>
            <person name="Stajich J.E."/>
        </authorList>
    </citation>
    <scope>NUCLEOTIDE SEQUENCE</scope>
    <source>
        <strain evidence="1">TK_41</strain>
    </source>
</reference>
<sequence>MVRKIMQASFDKLQALAKHKLEHAKEKGLAVEVIIVVGGLCGSPSFQKALENIFSKWESIRHRPISVIFFDKAQSAIVEGAIRVALVGGVELKPFNNRADA</sequence>
<keyword evidence="2" id="KW-1185">Reference proteome</keyword>
<dbReference type="InterPro" id="IPR043129">
    <property type="entry name" value="ATPase_NBD"/>
</dbReference>
<organism evidence="1 2">
    <name type="scientific">Cladophialophora chaetospira</name>
    <dbReference type="NCBI Taxonomy" id="386627"/>
    <lineage>
        <taxon>Eukaryota</taxon>
        <taxon>Fungi</taxon>
        <taxon>Dikarya</taxon>
        <taxon>Ascomycota</taxon>
        <taxon>Pezizomycotina</taxon>
        <taxon>Eurotiomycetes</taxon>
        <taxon>Chaetothyriomycetidae</taxon>
        <taxon>Chaetothyriales</taxon>
        <taxon>Herpotrichiellaceae</taxon>
        <taxon>Cladophialophora</taxon>
    </lineage>
</organism>
<dbReference type="SUPFAM" id="SSF53067">
    <property type="entry name" value="Actin-like ATPase domain"/>
    <property type="match status" value="1"/>
</dbReference>
<dbReference type="EMBL" id="JAPDRK010000034">
    <property type="protein sequence ID" value="KAJ9601865.1"/>
    <property type="molecule type" value="Genomic_DNA"/>
</dbReference>
<proteinExistence type="predicted"/>
<accession>A0AA38TX38</accession>
<evidence type="ECO:0000313" key="2">
    <source>
        <dbReference type="Proteomes" id="UP001172673"/>
    </source>
</evidence>
<protein>
    <submittedName>
        <fullName evidence="1">Uncharacterized protein</fullName>
    </submittedName>
</protein>
<gene>
    <name evidence="1" type="ORF">H2200_013638</name>
</gene>
<evidence type="ECO:0000313" key="1">
    <source>
        <dbReference type="EMBL" id="KAJ9601865.1"/>
    </source>
</evidence>
<name>A0AA38TX38_9EURO</name>
<dbReference type="AlphaFoldDB" id="A0AA38TX38"/>
<dbReference type="Proteomes" id="UP001172673">
    <property type="component" value="Unassembled WGS sequence"/>
</dbReference>
<comment type="caution">
    <text evidence="1">The sequence shown here is derived from an EMBL/GenBank/DDBJ whole genome shotgun (WGS) entry which is preliminary data.</text>
</comment>